<dbReference type="GO" id="GO:0009060">
    <property type="term" value="P:aerobic respiration"/>
    <property type="evidence" value="ECO:0007669"/>
    <property type="project" value="UniProtKB-UniRule"/>
</dbReference>
<dbReference type="Proteomes" id="UP000231658">
    <property type="component" value="Unassembled WGS sequence"/>
</dbReference>
<dbReference type="GO" id="GO:0032259">
    <property type="term" value="P:methylation"/>
    <property type="evidence" value="ECO:0007669"/>
    <property type="project" value="UniProtKB-KW"/>
</dbReference>
<dbReference type="InterPro" id="IPR004033">
    <property type="entry name" value="UbiE/COQ5_MeTrFase"/>
</dbReference>
<dbReference type="FunFam" id="3.40.50.150:FF:000064">
    <property type="entry name" value="2-methoxy-6-polyprenyl-1,4-benzoquinol methylase, mitochondrial"/>
    <property type="match status" value="1"/>
</dbReference>
<dbReference type="NCBIfam" id="TIGR01934">
    <property type="entry name" value="MenG_MenH_UbiE"/>
    <property type="match status" value="1"/>
</dbReference>
<dbReference type="PROSITE" id="PS51608">
    <property type="entry name" value="SAM_MT_UBIE"/>
    <property type="match status" value="1"/>
</dbReference>
<proteinExistence type="inferred from homology"/>
<protein>
    <recommendedName>
        <fullName evidence="6">Ubiquinone/menaquinone biosynthesis C-methyltransferase UbiE</fullName>
        <ecNumber evidence="6">2.1.1.163</ecNumber>
        <ecNumber evidence="6">2.1.1.201</ecNumber>
    </recommendedName>
    <alternativeName>
        <fullName evidence="6">2-methoxy-6-polyprenyl-1,4-benzoquinol methylase</fullName>
    </alternativeName>
    <alternativeName>
        <fullName evidence="6">Demethylmenaquinone methyltransferase</fullName>
    </alternativeName>
</protein>
<evidence type="ECO:0000256" key="3">
    <source>
        <dbReference type="ARBA" id="ARBA00022679"/>
    </source>
</evidence>
<dbReference type="PANTHER" id="PTHR43591">
    <property type="entry name" value="METHYLTRANSFERASE"/>
    <property type="match status" value="1"/>
</dbReference>
<evidence type="ECO:0000256" key="1">
    <source>
        <dbReference type="ARBA" id="ARBA00022428"/>
    </source>
</evidence>
<comment type="similarity">
    <text evidence="6">Belongs to the class I-like SAM-binding methyltransferase superfamily. MenG/UbiE family.</text>
</comment>
<accession>A0A1C3RI82</accession>
<organism evidence="7 8">
    <name type="scientific">Candidatus Terasakiella magnetica</name>
    <dbReference type="NCBI Taxonomy" id="1867952"/>
    <lineage>
        <taxon>Bacteria</taxon>
        <taxon>Pseudomonadati</taxon>
        <taxon>Pseudomonadota</taxon>
        <taxon>Alphaproteobacteria</taxon>
        <taxon>Rhodospirillales</taxon>
        <taxon>Terasakiellaceae</taxon>
        <taxon>Terasakiella</taxon>
    </lineage>
</organism>
<dbReference type="AlphaFoldDB" id="A0A1C3RI82"/>
<comment type="pathway">
    <text evidence="6">Cofactor biosynthesis; ubiquinone biosynthesis.</text>
</comment>
<keyword evidence="5 6" id="KW-0949">S-adenosyl-L-methionine</keyword>
<dbReference type="PROSITE" id="PS01183">
    <property type="entry name" value="UBIE_1"/>
    <property type="match status" value="1"/>
</dbReference>
<dbReference type="PANTHER" id="PTHR43591:SF24">
    <property type="entry name" value="2-METHOXY-6-POLYPRENYL-1,4-BENZOQUINOL METHYLASE, MITOCHONDRIAL"/>
    <property type="match status" value="1"/>
</dbReference>
<feature type="binding site" evidence="6">
    <location>
        <position position="96"/>
    </location>
    <ligand>
        <name>S-adenosyl-L-methionine</name>
        <dbReference type="ChEBI" id="CHEBI:59789"/>
    </ligand>
</feature>
<dbReference type="EC" id="2.1.1.163" evidence="6"/>
<feature type="binding site" evidence="6">
    <location>
        <position position="72"/>
    </location>
    <ligand>
        <name>S-adenosyl-L-methionine</name>
        <dbReference type="ChEBI" id="CHEBI:59789"/>
    </ligand>
</feature>
<dbReference type="Pfam" id="PF01209">
    <property type="entry name" value="Ubie_methyltran"/>
    <property type="match status" value="1"/>
</dbReference>
<dbReference type="InterPro" id="IPR023576">
    <property type="entry name" value="UbiE/COQ5_MeTrFase_CS"/>
</dbReference>
<keyword evidence="2 6" id="KW-0489">Methyltransferase</keyword>
<dbReference type="NCBIfam" id="NF001242">
    <property type="entry name" value="PRK00216.1-3"/>
    <property type="match status" value="1"/>
</dbReference>
<comment type="catalytic activity">
    <reaction evidence="6">
        <text>a 2-demethylmenaquinol + S-adenosyl-L-methionine = a menaquinol + S-adenosyl-L-homocysteine + H(+)</text>
        <dbReference type="Rhea" id="RHEA:42640"/>
        <dbReference type="Rhea" id="RHEA-COMP:9539"/>
        <dbReference type="Rhea" id="RHEA-COMP:9563"/>
        <dbReference type="ChEBI" id="CHEBI:15378"/>
        <dbReference type="ChEBI" id="CHEBI:18151"/>
        <dbReference type="ChEBI" id="CHEBI:55437"/>
        <dbReference type="ChEBI" id="CHEBI:57856"/>
        <dbReference type="ChEBI" id="CHEBI:59789"/>
        <dbReference type="EC" id="2.1.1.163"/>
    </reaction>
</comment>
<keyword evidence="1 6" id="KW-0474">Menaquinone biosynthesis</keyword>
<dbReference type="OrthoDB" id="9808140at2"/>
<reference evidence="7 8" key="1">
    <citation type="submission" date="2016-07" db="EMBL/GenBank/DDBJ databases">
        <authorList>
            <person name="Lefevre C.T."/>
        </authorList>
    </citation>
    <scope>NUCLEOTIDE SEQUENCE [LARGE SCALE GENOMIC DNA]</scope>
    <source>
        <strain evidence="7">PR1</strain>
    </source>
</reference>
<evidence type="ECO:0000256" key="6">
    <source>
        <dbReference type="HAMAP-Rule" id="MF_01813"/>
    </source>
</evidence>
<comment type="pathway">
    <text evidence="6">Quinol/quinone metabolism; menaquinone biosynthesis; menaquinol from 1,4-dihydroxy-2-naphthoate: step 2/2.</text>
</comment>
<dbReference type="EMBL" id="FLYE01000034">
    <property type="protein sequence ID" value="SCA56986.1"/>
    <property type="molecule type" value="Genomic_DNA"/>
</dbReference>
<name>A0A1C3RI82_9PROT</name>
<keyword evidence="8" id="KW-1185">Reference proteome</keyword>
<keyword evidence="4 6" id="KW-0831">Ubiquinone biosynthesis</keyword>
<dbReference type="RefSeq" id="WP_069189058.1">
    <property type="nucleotide sequence ID" value="NZ_FLYE01000034.1"/>
</dbReference>
<sequence length="252" mass="28236">MSDQDTTHFGFRTVAKDDKAKMVRGVFDSVASSYDIMNDLMSMGVHRVWKNAMVDWLNPQDGWNTIDVGGGTGDIAFRIQDQVAKRGGKCHVTVTDINAEMLKVGRGRAVDAHRLEGLSWLCGNAEKLPVPDNSMDCYTIAFCIRNVTDIPAALRDAHRILKPGGRFLCLEFSEVVMPVLDKIYDLYSFKLLPEIGAVVARDRDSYQYLAESIRKFPPQEKFAQMIRDAGFEQVKYRNLTGGIAAIHSGWKI</sequence>
<keyword evidence="3 6" id="KW-0808">Transferase</keyword>
<dbReference type="EC" id="2.1.1.201" evidence="6"/>
<dbReference type="SUPFAM" id="SSF53335">
    <property type="entry name" value="S-adenosyl-L-methionine-dependent methyltransferases"/>
    <property type="match status" value="1"/>
</dbReference>
<evidence type="ECO:0000256" key="4">
    <source>
        <dbReference type="ARBA" id="ARBA00022688"/>
    </source>
</evidence>
<comment type="function">
    <text evidence="6">Methyltransferase required for the conversion of demethylmenaquinol (DMKH2) to menaquinol (MKH2) and the conversion of 2-polyprenyl-6-methoxy-1,4-benzoquinol (DDMQH2) to 2-polyprenyl-3-methyl-6-methoxy-1,4-benzoquinol (DMQH2).</text>
</comment>
<dbReference type="InterPro" id="IPR029063">
    <property type="entry name" value="SAM-dependent_MTases_sf"/>
</dbReference>
<evidence type="ECO:0000313" key="8">
    <source>
        <dbReference type="Proteomes" id="UP000231658"/>
    </source>
</evidence>
<evidence type="ECO:0000256" key="5">
    <source>
        <dbReference type="ARBA" id="ARBA00022691"/>
    </source>
</evidence>
<comment type="caution">
    <text evidence="6">Lacks conserved residue(s) required for the propagation of feature annotation.</text>
</comment>
<dbReference type="GO" id="GO:0009234">
    <property type="term" value="P:menaquinone biosynthetic process"/>
    <property type="evidence" value="ECO:0007669"/>
    <property type="project" value="UniProtKB-UniRule"/>
</dbReference>
<dbReference type="GO" id="GO:0008425">
    <property type="term" value="F:2-methoxy-6-polyprenyl-1,4-benzoquinol methyltransferase activity"/>
    <property type="evidence" value="ECO:0007669"/>
    <property type="project" value="UniProtKB-UniRule"/>
</dbReference>
<dbReference type="HAMAP" id="MF_01813">
    <property type="entry name" value="MenG_UbiE_methyltr"/>
    <property type="match status" value="1"/>
</dbReference>
<dbReference type="Gene3D" id="3.40.50.150">
    <property type="entry name" value="Vaccinia Virus protein VP39"/>
    <property type="match status" value="1"/>
</dbReference>
<dbReference type="NCBIfam" id="NF001244">
    <property type="entry name" value="PRK00216.1-5"/>
    <property type="match status" value="1"/>
</dbReference>
<dbReference type="UniPathway" id="UPA00079">
    <property type="reaction ID" value="UER00169"/>
</dbReference>
<dbReference type="STRING" id="1867952.MTBPR1_40009"/>
<evidence type="ECO:0000313" key="7">
    <source>
        <dbReference type="EMBL" id="SCA56986.1"/>
    </source>
</evidence>
<evidence type="ECO:0000256" key="2">
    <source>
        <dbReference type="ARBA" id="ARBA00022603"/>
    </source>
</evidence>
<comment type="catalytic activity">
    <reaction evidence="6">
        <text>a 2-methoxy-6-(all-trans-polyprenyl)benzene-1,4-diol + S-adenosyl-L-methionine = a 5-methoxy-2-methyl-3-(all-trans-polyprenyl)benzene-1,4-diol + S-adenosyl-L-homocysteine + H(+)</text>
        <dbReference type="Rhea" id="RHEA:28286"/>
        <dbReference type="Rhea" id="RHEA-COMP:10858"/>
        <dbReference type="Rhea" id="RHEA-COMP:10859"/>
        <dbReference type="ChEBI" id="CHEBI:15378"/>
        <dbReference type="ChEBI" id="CHEBI:57856"/>
        <dbReference type="ChEBI" id="CHEBI:59789"/>
        <dbReference type="ChEBI" id="CHEBI:84166"/>
        <dbReference type="ChEBI" id="CHEBI:84167"/>
        <dbReference type="EC" id="2.1.1.201"/>
    </reaction>
</comment>
<dbReference type="CDD" id="cd02440">
    <property type="entry name" value="AdoMet_MTases"/>
    <property type="match status" value="1"/>
</dbReference>
<dbReference type="GO" id="GO:0043770">
    <property type="term" value="F:demethylmenaquinone methyltransferase activity"/>
    <property type="evidence" value="ECO:0007669"/>
    <property type="project" value="UniProtKB-UniRule"/>
</dbReference>
<feature type="binding site" evidence="6">
    <location>
        <begin position="124"/>
        <end position="125"/>
    </location>
    <ligand>
        <name>S-adenosyl-L-methionine</name>
        <dbReference type="ChEBI" id="CHEBI:59789"/>
    </ligand>
</feature>
<gene>
    <name evidence="6 7" type="primary">ubiE</name>
    <name evidence="7" type="ORF">MTBPR1_40009</name>
</gene>
<dbReference type="UniPathway" id="UPA00232"/>